<evidence type="ECO:0000313" key="1">
    <source>
        <dbReference type="EMBL" id="CAH2055652.1"/>
    </source>
</evidence>
<accession>A0ABN8IDC2</accession>
<name>A0ABN8IDC2_9NEOP</name>
<gene>
    <name evidence="1" type="ORF">IPOD504_LOCUS8981</name>
</gene>
<dbReference type="EMBL" id="OW152834">
    <property type="protein sequence ID" value="CAH2055652.1"/>
    <property type="molecule type" value="Genomic_DNA"/>
</dbReference>
<keyword evidence="2" id="KW-1185">Reference proteome</keyword>
<feature type="non-terminal residue" evidence="1">
    <location>
        <position position="1"/>
    </location>
</feature>
<organism evidence="1 2">
    <name type="scientific">Iphiclides podalirius</name>
    <name type="common">scarce swallowtail</name>
    <dbReference type="NCBI Taxonomy" id="110791"/>
    <lineage>
        <taxon>Eukaryota</taxon>
        <taxon>Metazoa</taxon>
        <taxon>Ecdysozoa</taxon>
        <taxon>Arthropoda</taxon>
        <taxon>Hexapoda</taxon>
        <taxon>Insecta</taxon>
        <taxon>Pterygota</taxon>
        <taxon>Neoptera</taxon>
        <taxon>Endopterygota</taxon>
        <taxon>Lepidoptera</taxon>
        <taxon>Glossata</taxon>
        <taxon>Ditrysia</taxon>
        <taxon>Papilionoidea</taxon>
        <taxon>Papilionidae</taxon>
        <taxon>Papilioninae</taxon>
        <taxon>Iphiclides</taxon>
    </lineage>
</organism>
<sequence length="163" mass="18468">MLGPGKYTIVNIEKCAAAELYPSGMNVEVHRVNRSHVAFTFTVHFDRDINEFVSIRIDICKYVDGGCKPYQTLVDESAIRFCEKYAKKNVETGLSMADIENWPILAGDYTVDDYIFNLDELPEKGMYGDFIAKSYLLMEGVEFACVQVAVKFEKCDDEDGDDD</sequence>
<reference evidence="1" key="1">
    <citation type="submission" date="2022-03" db="EMBL/GenBank/DDBJ databases">
        <authorList>
            <person name="Martin H S."/>
        </authorList>
    </citation>
    <scope>NUCLEOTIDE SEQUENCE</scope>
</reference>
<dbReference type="Proteomes" id="UP000837857">
    <property type="component" value="Chromosome 22"/>
</dbReference>
<proteinExistence type="predicted"/>
<evidence type="ECO:0000313" key="2">
    <source>
        <dbReference type="Proteomes" id="UP000837857"/>
    </source>
</evidence>
<protein>
    <submittedName>
        <fullName evidence="1">Uncharacterized protein</fullName>
    </submittedName>
</protein>